<evidence type="ECO:0000313" key="1">
    <source>
        <dbReference type="EMBL" id="SPJ25713.1"/>
    </source>
</evidence>
<protein>
    <submittedName>
        <fullName evidence="1">Uncharacterized protein</fullName>
    </submittedName>
</protein>
<dbReference type="Proteomes" id="UP000244912">
    <property type="component" value="Unassembled WGS sequence"/>
</dbReference>
<organism evidence="1 2">
    <name type="scientific">Palleronia abyssalis</name>
    <dbReference type="NCBI Taxonomy" id="1501240"/>
    <lineage>
        <taxon>Bacteria</taxon>
        <taxon>Pseudomonadati</taxon>
        <taxon>Pseudomonadota</taxon>
        <taxon>Alphaproteobacteria</taxon>
        <taxon>Rhodobacterales</taxon>
        <taxon>Roseobacteraceae</taxon>
        <taxon>Palleronia</taxon>
    </lineage>
</organism>
<evidence type="ECO:0000313" key="2">
    <source>
        <dbReference type="Proteomes" id="UP000244912"/>
    </source>
</evidence>
<sequence>MKDLEHLQAEVAQLRDALDERDGRLRWASIELARLRSVERQGGGTAATWHLLDAVAKDRDLTPGRLRDILTGHLDPDGDDLAQLELAFTAMPADRLAILAAEIGVGLAGIRARLADLGNDLAETPGPE</sequence>
<dbReference type="RefSeq" id="WP_108895448.1">
    <property type="nucleotide sequence ID" value="NZ_ONZF01000011.1"/>
</dbReference>
<dbReference type="AlphaFoldDB" id="A0A2R8C009"/>
<dbReference type="EMBL" id="ONZF01000011">
    <property type="protein sequence ID" value="SPJ25713.1"/>
    <property type="molecule type" value="Genomic_DNA"/>
</dbReference>
<proteinExistence type="predicted"/>
<dbReference type="OrthoDB" id="144122at2"/>
<name>A0A2R8C009_9RHOB</name>
<keyword evidence="2" id="KW-1185">Reference proteome</keyword>
<gene>
    <name evidence="1" type="ORF">PAA8504_03564</name>
</gene>
<accession>A0A2R8C009</accession>
<reference evidence="1 2" key="1">
    <citation type="submission" date="2018-03" db="EMBL/GenBank/DDBJ databases">
        <authorList>
            <person name="Keele B.F."/>
        </authorList>
    </citation>
    <scope>NUCLEOTIDE SEQUENCE [LARGE SCALE GENOMIC DNA]</scope>
    <source>
        <strain evidence="1 2">CECT 8504</strain>
    </source>
</reference>